<sequence length="171" mass="19760">MVVGRSARYRVKDDLLEYRGGEKDAWRLAVPVKLKERVIAEFHEPPIAGHLGIKTTYRKCRSCMFWPNMRTNIKKFVSSCSICQQHKFSQRWKQGFLKNTTVSVLNEMMGIDLMGPLPVSPRGNRYCLVIVDYYSKWGGTVLAMPCHHRRHSPVSCKRCVFSFWMPSGFAV</sequence>
<dbReference type="InterPro" id="IPR036397">
    <property type="entry name" value="RNaseH_sf"/>
</dbReference>
<feature type="domain" description="Integrase zinc-binding" evidence="1">
    <location>
        <begin position="30"/>
        <end position="87"/>
    </location>
</feature>
<dbReference type="Proteomes" id="UP000499080">
    <property type="component" value="Unassembled WGS sequence"/>
</dbReference>
<protein>
    <recommendedName>
        <fullName evidence="1">Integrase zinc-binding domain-containing protein</fullName>
    </recommendedName>
</protein>
<dbReference type="InterPro" id="IPR052160">
    <property type="entry name" value="Gypsy_RT_Integrase-like"/>
</dbReference>
<dbReference type="InterPro" id="IPR041588">
    <property type="entry name" value="Integrase_H2C2"/>
</dbReference>
<dbReference type="SUPFAM" id="SSF53098">
    <property type="entry name" value="Ribonuclease H-like"/>
    <property type="match status" value="1"/>
</dbReference>
<name>A0A4Y2C7Z2_ARAVE</name>
<dbReference type="Pfam" id="PF17921">
    <property type="entry name" value="Integrase_H2C2"/>
    <property type="match status" value="1"/>
</dbReference>
<dbReference type="Gene3D" id="1.10.340.70">
    <property type="match status" value="1"/>
</dbReference>
<dbReference type="InterPro" id="IPR012337">
    <property type="entry name" value="RNaseH-like_sf"/>
</dbReference>
<gene>
    <name evidence="3" type="ORF">AVEN_120667_1</name>
    <name evidence="4" type="ORF">AVEN_141418_1</name>
    <name evidence="2" type="ORF">AVEN_193680_1</name>
    <name evidence="5" type="ORF">AVEN_205435_1</name>
</gene>
<dbReference type="Gene3D" id="3.30.420.10">
    <property type="entry name" value="Ribonuclease H-like superfamily/Ribonuclease H"/>
    <property type="match status" value="1"/>
</dbReference>
<evidence type="ECO:0000313" key="3">
    <source>
        <dbReference type="EMBL" id="GBL99887.1"/>
    </source>
</evidence>
<evidence type="ECO:0000313" key="4">
    <source>
        <dbReference type="EMBL" id="GBL99905.1"/>
    </source>
</evidence>
<comment type="caution">
    <text evidence="3">The sequence shown here is derived from an EMBL/GenBank/DDBJ whole genome shotgun (WGS) entry which is preliminary data.</text>
</comment>
<evidence type="ECO:0000259" key="1">
    <source>
        <dbReference type="Pfam" id="PF17921"/>
    </source>
</evidence>
<organism evidence="3 6">
    <name type="scientific">Araneus ventricosus</name>
    <name type="common">Orbweaver spider</name>
    <name type="synonym">Epeira ventricosa</name>
    <dbReference type="NCBI Taxonomy" id="182803"/>
    <lineage>
        <taxon>Eukaryota</taxon>
        <taxon>Metazoa</taxon>
        <taxon>Ecdysozoa</taxon>
        <taxon>Arthropoda</taxon>
        <taxon>Chelicerata</taxon>
        <taxon>Arachnida</taxon>
        <taxon>Araneae</taxon>
        <taxon>Araneomorphae</taxon>
        <taxon>Entelegynae</taxon>
        <taxon>Araneoidea</taxon>
        <taxon>Araneidae</taxon>
        <taxon>Araneus</taxon>
    </lineage>
</organism>
<dbReference type="FunFam" id="1.10.340.70:FF:000001">
    <property type="entry name" value="Retrovirus-related Pol polyprotein from transposon gypsy-like Protein"/>
    <property type="match status" value="1"/>
</dbReference>
<dbReference type="EMBL" id="BGPR01085549">
    <property type="protein sequence ID" value="GBL99905.1"/>
    <property type="molecule type" value="Genomic_DNA"/>
</dbReference>
<dbReference type="EMBL" id="BGPR01085550">
    <property type="protein sequence ID" value="GBL99923.1"/>
    <property type="molecule type" value="Genomic_DNA"/>
</dbReference>
<dbReference type="GO" id="GO:0003676">
    <property type="term" value="F:nucleic acid binding"/>
    <property type="evidence" value="ECO:0007669"/>
    <property type="project" value="InterPro"/>
</dbReference>
<evidence type="ECO:0000313" key="6">
    <source>
        <dbReference type="Proteomes" id="UP000499080"/>
    </source>
</evidence>
<dbReference type="PANTHER" id="PTHR47266">
    <property type="entry name" value="ENDONUCLEASE-RELATED"/>
    <property type="match status" value="1"/>
</dbReference>
<dbReference type="AlphaFoldDB" id="A0A4Y2C7Z2"/>
<accession>A0A4Y2C7Z2</accession>
<reference evidence="3 6" key="1">
    <citation type="journal article" date="2019" name="Sci. Rep.">
        <title>Orb-weaving spider Araneus ventricosus genome elucidates the spidroin gene catalogue.</title>
        <authorList>
            <person name="Kono N."/>
            <person name="Nakamura H."/>
            <person name="Ohtoshi R."/>
            <person name="Moran D.A.P."/>
            <person name="Shinohara A."/>
            <person name="Yoshida Y."/>
            <person name="Fujiwara M."/>
            <person name="Mori M."/>
            <person name="Tomita M."/>
            <person name="Arakawa K."/>
        </authorList>
    </citation>
    <scope>NUCLEOTIDE SEQUENCE [LARGE SCALE GENOMIC DNA]</scope>
</reference>
<evidence type="ECO:0000313" key="5">
    <source>
        <dbReference type="EMBL" id="GBL99923.1"/>
    </source>
</evidence>
<dbReference type="OrthoDB" id="8003950at2759"/>
<keyword evidence="6" id="KW-1185">Reference proteome</keyword>
<proteinExistence type="predicted"/>
<evidence type="ECO:0000313" key="2">
    <source>
        <dbReference type="EMBL" id="GBL99857.1"/>
    </source>
</evidence>
<dbReference type="EMBL" id="BGPR01085548">
    <property type="protein sequence ID" value="GBL99887.1"/>
    <property type="molecule type" value="Genomic_DNA"/>
</dbReference>
<dbReference type="EMBL" id="BGPR01085541">
    <property type="protein sequence ID" value="GBL99857.1"/>
    <property type="molecule type" value="Genomic_DNA"/>
</dbReference>